<sequence>MAGASWISESSVSASIMNSAKSTRRVRLLARTGSPTCRRHTGSPWAAAMRGRAASARAALRRHPWAVGLMDSRSTPGPSTLRHHDAVLGALRAGGFSPVRAARAFSLIDSYVYGFVLQELSLPFTTAAELDVIVDGLLRELPAGDYPHLTEVAAAYAGRPDHDGDAEFEFGLGLIIGALRPDDAGRASAPSQPTRLS</sequence>
<dbReference type="AlphaFoldDB" id="A0A4R4RNS1"/>
<organism evidence="4 5">
    <name type="scientific">Jiangella ureilytica</name>
    <dbReference type="NCBI Taxonomy" id="2530374"/>
    <lineage>
        <taxon>Bacteria</taxon>
        <taxon>Bacillati</taxon>
        <taxon>Actinomycetota</taxon>
        <taxon>Actinomycetes</taxon>
        <taxon>Jiangellales</taxon>
        <taxon>Jiangellaceae</taxon>
        <taxon>Jiangella</taxon>
    </lineage>
</organism>
<dbReference type="GO" id="GO:0045892">
    <property type="term" value="P:negative regulation of DNA-templated transcription"/>
    <property type="evidence" value="ECO:0007669"/>
    <property type="project" value="InterPro"/>
</dbReference>
<evidence type="ECO:0000313" key="5">
    <source>
        <dbReference type="Proteomes" id="UP000295621"/>
    </source>
</evidence>
<evidence type="ECO:0000313" key="4">
    <source>
        <dbReference type="EMBL" id="TDC51116.1"/>
    </source>
</evidence>
<reference evidence="4 5" key="1">
    <citation type="submission" date="2019-02" db="EMBL/GenBank/DDBJ databases">
        <title>Draft genome sequences of novel Actinobacteria.</title>
        <authorList>
            <person name="Sahin N."/>
            <person name="Ay H."/>
            <person name="Saygin H."/>
        </authorList>
    </citation>
    <scope>NUCLEOTIDE SEQUENCE [LARGE SCALE GENOMIC DNA]</scope>
    <source>
        <strain evidence="4 5">KC603</strain>
    </source>
</reference>
<keyword evidence="5" id="KW-1185">Reference proteome</keyword>
<feature type="domain" description="Tetracycline repressor TetR C-terminal" evidence="3">
    <location>
        <begin position="44"/>
        <end position="177"/>
    </location>
</feature>
<dbReference type="InterPro" id="IPR036271">
    <property type="entry name" value="Tet_transcr_reg_TetR-rel_C_sf"/>
</dbReference>
<dbReference type="Pfam" id="PF02909">
    <property type="entry name" value="TetR_C_1"/>
    <property type="match status" value="1"/>
</dbReference>
<evidence type="ECO:0000259" key="3">
    <source>
        <dbReference type="Pfam" id="PF02909"/>
    </source>
</evidence>
<dbReference type="InterPro" id="IPR004111">
    <property type="entry name" value="Repressor_TetR_C"/>
</dbReference>
<dbReference type="Gene3D" id="1.10.357.10">
    <property type="entry name" value="Tetracycline Repressor, domain 2"/>
    <property type="match status" value="1"/>
</dbReference>
<name>A0A4R4RNS1_9ACTN</name>
<keyword evidence="2" id="KW-0804">Transcription</keyword>
<gene>
    <name evidence="4" type="ORF">E1212_13215</name>
</gene>
<dbReference type="Proteomes" id="UP000295621">
    <property type="component" value="Unassembled WGS sequence"/>
</dbReference>
<dbReference type="OrthoDB" id="329481at2"/>
<evidence type="ECO:0000256" key="2">
    <source>
        <dbReference type="ARBA" id="ARBA00023163"/>
    </source>
</evidence>
<protein>
    <recommendedName>
        <fullName evidence="3">Tetracycline repressor TetR C-terminal domain-containing protein</fullName>
    </recommendedName>
</protein>
<dbReference type="SUPFAM" id="SSF48498">
    <property type="entry name" value="Tetracyclin repressor-like, C-terminal domain"/>
    <property type="match status" value="1"/>
</dbReference>
<accession>A0A4R4RNS1</accession>
<comment type="caution">
    <text evidence="4">The sequence shown here is derived from an EMBL/GenBank/DDBJ whole genome shotgun (WGS) entry which is preliminary data.</text>
</comment>
<evidence type="ECO:0000256" key="1">
    <source>
        <dbReference type="ARBA" id="ARBA00023015"/>
    </source>
</evidence>
<keyword evidence="1" id="KW-0805">Transcription regulation</keyword>
<dbReference type="EMBL" id="SMKL01000025">
    <property type="protein sequence ID" value="TDC51116.1"/>
    <property type="molecule type" value="Genomic_DNA"/>
</dbReference>
<proteinExistence type="predicted"/>